<evidence type="ECO:0000256" key="1">
    <source>
        <dbReference type="SAM" id="Coils"/>
    </source>
</evidence>
<protein>
    <submittedName>
        <fullName evidence="4">Site-specific recombinase and resolvase superfamily protein</fullName>
    </submittedName>
</protein>
<dbReference type="PROSITE" id="PS51737">
    <property type="entry name" value="RECOMBINASE_DNA_BIND"/>
    <property type="match status" value="1"/>
</dbReference>
<name>A0A922NWV0_9HYPH</name>
<feature type="domain" description="Recombinase" evidence="3">
    <location>
        <begin position="153"/>
        <end position="296"/>
    </location>
</feature>
<sequence length="537" mass="60893">MTKTVLFYARYSTDRQYEVSIETQIELGKAFAEKQGWKLKEIYSDAAVSGTSFNSRPGIQRLLRHITQERIDVVLCVTVDRLSRDVEHSSKILKELRYRDVELWTVHAGTPTTDMELALRAVLSHDLVEQIRYRTREGMKTAVRKGKAATRLAYGYVLSQQRDANGDRIKGLRDIDPAKAEIIRRIFRLYADGMSPQDIASLLNREGVEGPNGIAWRDTAVRGWKNSGTGILNNESYIGRIVWNKRQYRKNPSTERRTARPNDRSEWVVTEVASMRIVSDELWHAARVRDGEVKKLYNSGTTNRLNATQRPEYLLSRLLECAECGGPYAISGKDRYSCTNRKKRLPIEDLGGACCGNSKTITRHELEERVLNCLPVAFYSMEIFERVSEKMIAHEIAMLKKAPSRRAQLEAELKAATQDQTSIIQQISDRIKEGRPRLTALDDELDALEATRTELLSELATTEVAAEDFTEKVAKLKAQFNPANMEVIVRKLIFLARSNADEHAKQQLMPLVRDLIQKVVIGKTPGHQPAALQVHGS</sequence>
<dbReference type="PROSITE" id="PS51736">
    <property type="entry name" value="RECOMBINASES_3"/>
    <property type="match status" value="1"/>
</dbReference>
<dbReference type="Pfam" id="PF00239">
    <property type="entry name" value="Resolvase"/>
    <property type="match status" value="1"/>
</dbReference>
<dbReference type="InterPro" id="IPR006119">
    <property type="entry name" value="Resolv_N"/>
</dbReference>
<organism evidence="4 5">
    <name type="scientific">Pseudorhizobium pelagicum</name>
    <dbReference type="NCBI Taxonomy" id="1509405"/>
    <lineage>
        <taxon>Bacteria</taxon>
        <taxon>Pseudomonadati</taxon>
        <taxon>Pseudomonadota</taxon>
        <taxon>Alphaproteobacteria</taxon>
        <taxon>Hyphomicrobiales</taxon>
        <taxon>Rhizobiaceae</taxon>
        <taxon>Rhizobium/Agrobacterium group</taxon>
        <taxon>Pseudorhizobium</taxon>
    </lineage>
</organism>
<dbReference type="GO" id="GO:0000150">
    <property type="term" value="F:DNA strand exchange activity"/>
    <property type="evidence" value="ECO:0007669"/>
    <property type="project" value="InterPro"/>
</dbReference>
<dbReference type="GO" id="GO:0003677">
    <property type="term" value="F:DNA binding"/>
    <property type="evidence" value="ECO:0007669"/>
    <property type="project" value="InterPro"/>
</dbReference>
<dbReference type="CDD" id="cd00338">
    <property type="entry name" value="Ser_Recombinase"/>
    <property type="match status" value="1"/>
</dbReference>
<dbReference type="AlphaFoldDB" id="A0A922NWV0"/>
<dbReference type="InterPro" id="IPR011109">
    <property type="entry name" value="DNA_bind_recombinase_dom"/>
</dbReference>
<dbReference type="InterPro" id="IPR038109">
    <property type="entry name" value="DNA_bind_recomb_sf"/>
</dbReference>
<dbReference type="EMBL" id="JOKJ01000026">
    <property type="protein sequence ID" value="KEQ04291.1"/>
    <property type="molecule type" value="Genomic_DNA"/>
</dbReference>
<dbReference type="Gene3D" id="3.40.50.1390">
    <property type="entry name" value="Resolvase, N-terminal catalytic domain"/>
    <property type="match status" value="1"/>
</dbReference>
<dbReference type="OrthoDB" id="9791494at2"/>
<dbReference type="PANTHER" id="PTHR30461:SF23">
    <property type="entry name" value="DNA RECOMBINASE-RELATED"/>
    <property type="match status" value="1"/>
</dbReference>
<keyword evidence="5" id="KW-1185">Reference proteome</keyword>
<dbReference type="Pfam" id="PF13408">
    <property type="entry name" value="Zn_ribbon_recom"/>
    <property type="match status" value="1"/>
</dbReference>
<evidence type="ECO:0000313" key="5">
    <source>
        <dbReference type="Proteomes" id="UP000052167"/>
    </source>
</evidence>
<accession>A0A922NWV0</accession>
<evidence type="ECO:0000313" key="4">
    <source>
        <dbReference type="EMBL" id="KEQ04291.1"/>
    </source>
</evidence>
<evidence type="ECO:0000259" key="3">
    <source>
        <dbReference type="PROSITE" id="PS51737"/>
    </source>
</evidence>
<dbReference type="Pfam" id="PF07508">
    <property type="entry name" value="Recombinase"/>
    <property type="match status" value="1"/>
</dbReference>
<feature type="coiled-coil region" evidence="1">
    <location>
        <begin position="399"/>
        <end position="479"/>
    </location>
</feature>
<dbReference type="Gene3D" id="3.90.1750.20">
    <property type="entry name" value="Putative Large Serine Recombinase, Chain B, Domain 2"/>
    <property type="match status" value="1"/>
</dbReference>
<comment type="caution">
    <text evidence="4">The sequence shown here is derived from an EMBL/GenBank/DDBJ whole genome shotgun (WGS) entry which is preliminary data.</text>
</comment>
<keyword evidence="1" id="KW-0175">Coiled coil</keyword>
<dbReference type="PANTHER" id="PTHR30461">
    <property type="entry name" value="DNA-INVERTASE FROM LAMBDOID PROPHAGE"/>
    <property type="match status" value="1"/>
</dbReference>
<dbReference type="SMART" id="SM00857">
    <property type="entry name" value="Resolvase"/>
    <property type="match status" value="1"/>
</dbReference>
<feature type="non-terminal residue" evidence="4">
    <location>
        <position position="537"/>
    </location>
</feature>
<feature type="domain" description="Resolvase/invertase-type recombinase catalytic" evidence="2">
    <location>
        <begin position="4"/>
        <end position="146"/>
    </location>
</feature>
<dbReference type="Proteomes" id="UP000052167">
    <property type="component" value="Unassembled WGS sequence"/>
</dbReference>
<dbReference type="InterPro" id="IPR036162">
    <property type="entry name" value="Resolvase-like_N_sf"/>
</dbReference>
<dbReference type="InterPro" id="IPR025827">
    <property type="entry name" value="Zn_ribbon_recom_dom"/>
</dbReference>
<dbReference type="SUPFAM" id="SSF53041">
    <property type="entry name" value="Resolvase-like"/>
    <property type="match status" value="1"/>
</dbReference>
<proteinExistence type="predicted"/>
<dbReference type="InterPro" id="IPR050639">
    <property type="entry name" value="SSR_resolvase"/>
</dbReference>
<evidence type="ECO:0000259" key="2">
    <source>
        <dbReference type="PROSITE" id="PS51736"/>
    </source>
</evidence>
<dbReference type="RefSeq" id="WP_037190115.1">
    <property type="nucleotide sequence ID" value="NZ_JOKJ01000026.1"/>
</dbReference>
<gene>
    <name evidence="4" type="ORF">GV68_13695</name>
</gene>
<reference evidence="4 5" key="1">
    <citation type="submission" date="2014-06" db="EMBL/GenBank/DDBJ databases">
        <title>Rhizobium pelagicum/R2-400B4.</title>
        <authorList>
            <person name="Kimes N.E."/>
            <person name="Lopez-Perez M."/>
        </authorList>
    </citation>
    <scope>NUCLEOTIDE SEQUENCE [LARGE SCALE GENOMIC DNA]</scope>
    <source>
        <strain evidence="4 5">R2-400B4</strain>
    </source>
</reference>